<dbReference type="OrthoDB" id="13491at10239"/>
<dbReference type="CDD" id="cd00351">
    <property type="entry name" value="TS_Pyrimidine_HMase"/>
    <property type="match status" value="1"/>
</dbReference>
<organism evidence="11 12">
    <name type="scientific">Sinorhizobium phage phiN3</name>
    <dbReference type="NCBI Taxonomy" id="1647405"/>
    <lineage>
        <taxon>Viruses</taxon>
        <taxon>Duplodnaviria</taxon>
        <taxon>Heunggongvirae</taxon>
        <taxon>Uroviricota</taxon>
        <taxon>Caudoviricetes</taxon>
        <taxon>Emdodecavirus</taxon>
        <taxon>Emdodecavirus N3</taxon>
    </lineage>
</organism>
<evidence type="ECO:0000256" key="3">
    <source>
        <dbReference type="ARBA" id="ARBA00011947"/>
    </source>
</evidence>
<reference evidence="11 12" key="1">
    <citation type="submission" date="2015-04" db="EMBL/GenBank/DDBJ databases">
        <authorList>
            <person name="Hodson T.S."/>
            <person name="Hyde J.R."/>
            <person name="Schouten J.T."/>
            <person name="Crockett J.T."/>
            <person name="Smith T.A."/>
            <person name="Merrill B.D."/>
            <person name="Crook M.B."/>
            <person name="Griffitts J.S."/>
            <person name="Burnett S.H."/>
            <person name="Grose J.H."/>
            <person name="Breakwell D.P."/>
        </authorList>
    </citation>
    <scope>NUCLEOTIDE SEQUENCE [LARGE SCALE GENOMIC DNA]</scope>
</reference>
<comment type="similarity">
    <text evidence="1">Belongs to the thymidylate synthase family.</text>
</comment>
<dbReference type="HAMAP" id="MF_00008">
    <property type="entry name" value="Thymidy_synth_bact"/>
    <property type="match status" value="1"/>
</dbReference>
<keyword evidence="12" id="KW-1185">Reference proteome</keyword>
<dbReference type="GO" id="GO:0004799">
    <property type="term" value="F:thymidylate synthase activity"/>
    <property type="evidence" value="ECO:0007669"/>
    <property type="project" value="UniProtKB-EC"/>
</dbReference>
<evidence type="ECO:0000256" key="6">
    <source>
        <dbReference type="ARBA" id="ARBA00022603"/>
    </source>
</evidence>
<dbReference type="NCBIfam" id="TIGR03284">
    <property type="entry name" value="thym_sym"/>
    <property type="match status" value="1"/>
</dbReference>
<evidence type="ECO:0000256" key="2">
    <source>
        <dbReference type="ARBA" id="ARBA00011738"/>
    </source>
</evidence>
<protein>
    <recommendedName>
        <fullName evidence="4">Thymidylate synthase</fullName>
        <ecNumber evidence="3">2.1.1.45</ecNumber>
    </recommendedName>
</protein>
<dbReference type="InterPro" id="IPR020940">
    <property type="entry name" value="Thymidylate_synthase_AS"/>
</dbReference>
<dbReference type="SUPFAM" id="SSF55831">
    <property type="entry name" value="Thymidylate synthase/dCMP hydroxymethylase"/>
    <property type="match status" value="1"/>
</dbReference>
<evidence type="ECO:0000256" key="1">
    <source>
        <dbReference type="ARBA" id="ARBA00009972"/>
    </source>
</evidence>
<evidence type="ECO:0000256" key="5">
    <source>
        <dbReference type="ARBA" id="ARBA00022490"/>
    </source>
</evidence>
<dbReference type="PANTHER" id="PTHR11548:SF9">
    <property type="entry name" value="THYMIDYLATE SYNTHASE"/>
    <property type="match status" value="1"/>
</dbReference>
<dbReference type="Proteomes" id="UP000202958">
    <property type="component" value="Segment"/>
</dbReference>
<evidence type="ECO:0000256" key="8">
    <source>
        <dbReference type="ARBA" id="ARBA00022727"/>
    </source>
</evidence>
<evidence type="ECO:0000256" key="9">
    <source>
        <dbReference type="PROSITE-ProRule" id="PRU10016"/>
    </source>
</evidence>
<evidence type="ECO:0000256" key="7">
    <source>
        <dbReference type="ARBA" id="ARBA00022679"/>
    </source>
</evidence>
<keyword evidence="6" id="KW-0489">Methyltransferase</keyword>
<accession>A0A0F6YPV5</accession>
<proteinExistence type="inferred from homology"/>
<dbReference type="PRINTS" id="PR00108">
    <property type="entry name" value="THYMDSNTHASE"/>
</dbReference>
<dbReference type="PROSITE" id="PS00091">
    <property type="entry name" value="THYMIDYLATE_SYNTHASE"/>
    <property type="match status" value="1"/>
</dbReference>
<dbReference type="GO" id="GO:0032259">
    <property type="term" value="P:methylation"/>
    <property type="evidence" value="ECO:0007669"/>
    <property type="project" value="UniProtKB-KW"/>
</dbReference>
<dbReference type="InterPro" id="IPR036926">
    <property type="entry name" value="Thymidate_synth/dCMP_Mease_sf"/>
</dbReference>
<dbReference type="Pfam" id="PF00303">
    <property type="entry name" value="Thymidylat_synt"/>
    <property type="match status" value="1"/>
</dbReference>
<dbReference type="InterPro" id="IPR023451">
    <property type="entry name" value="Thymidate_synth/dCMP_Mease_dom"/>
</dbReference>
<dbReference type="Gene3D" id="3.30.572.10">
    <property type="entry name" value="Thymidylate synthase/dCMP hydroxymethylase domain"/>
    <property type="match status" value="1"/>
</dbReference>
<sequence>MIEYHNLLRDVLENGVDADDRTGTGTRSVFGRQIRFDLSKGFPAVTTKKLAWKAVVSELLWFLEGSTDERRLAELLYGKPREQLIDKTTIWTANANAQGRALGYENNDTVKQLGPVYGSQWRMWEYHMEWEAPCGEKQFDIGVIDQIIDVIVTIKNDPLSRRHMVSAWNVGAVDLMALPPCHYGFQFYVRNDKLSCLWNQRSVDVFLGLPFNIASYALLTHLIALECGLEVGELIGNLGDTHIYNNHFDQVKEQLDREPLALPTLMIDDEFSLKRGLTVGFDYRDVGLLTLDGYEHHAPIKAKMAV</sequence>
<feature type="active site" evidence="9">
    <location>
        <position position="181"/>
    </location>
</feature>
<feature type="domain" description="Thymidylate synthase/dCMP hydroxymethylase" evidence="10">
    <location>
        <begin position="3"/>
        <end position="306"/>
    </location>
</feature>
<keyword evidence="5" id="KW-0963">Cytoplasm</keyword>
<name>A0A0F6YPV5_9CAUD</name>
<dbReference type="EC" id="2.1.1.45" evidence="3"/>
<keyword evidence="8" id="KW-0545">Nucleotide biosynthesis</keyword>
<comment type="subunit">
    <text evidence="2">Homodimer.</text>
</comment>
<gene>
    <name evidence="11" type="ORF">PHIN3_353</name>
</gene>
<evidence type="ECO:0000256" key="4">
    <source>
        <dbReference type="ARBA" id="ARBA00015931"/>
    </source>
</evidence>
<dbReference type="GeneID" id="26639088"/>
<dbReference type="InterPro" id="IPR000398">
    <property type="entry name" value="Thymidylate_synthase"/>
</dbReference>
<dbReference type="GO" id="GO:0006231">
    <property type="term" value="P:dTMP biosynthetic process"/>
    <property type="evidence" value="ECO:0007669"/>
    <property type="project" value="InterPro"/>
</dbReference>
<evidence type="ECO:0000313" key="11">
    <source>
        <dbReference type="EMBL" id="AKF13616.1"/>
    </source>
</evidence>
<evidence type="ECO:0000259" key="10">
    <source>
        <dbReference type="Pfam" id="PF00303"/>
    </source>
</evidence>
<dbReference type="RefSeq" id="YP_009212593.1">
    <property type="nucleotide sequence ID" value="NC_028945.1"/>
</dbReference>
<dbReference type="PANTHER" id="PTHR11548">
    <property type="entry name" value="THYMIDYLATE SYNTHASE 1"/>
    <property type="match status" value="1"/>
</dbReference>
<dbReference type="KEGG" id="vg:26639088"/>
<keyword evidence="7" id="KW-0808">Transferase</keyword>
<dbReference type="EMBL" id="KR052482">
    <property type="protein sequence ID" value="AKF13616.1"/>
    <property type="molecule type" value="Genomic_DNA"/>
</dbReference>
<evidence type="ECO:0000313" key="12">
    <source>
        <dbReference type="Proteomes" id="UP000202958"/>
    </source>
</evidence>
<dbReference type="InterPro" id="IPR045097">
    <property type="entry name" value="Thymidate_synth/dCMP_Mease"/>
</dbReference>